<evidence type="ECO:0000259" key="9">
    <source>
        <dbReference type="PROSITE" id="PS50122"/>
    </source>
</evidence>
<evidence type="ECO:0000256" key="6">
    <source>
        <dbReference type="PROSITE-ProRule" id="PRU00050"/>
    </source>
</evidence>
<dbReference type="EC" id="3.1.1.61" evidence="5"/>
<keyword evidence="1 5" id="KW-0963">Cytoplasm</keyword>
<feature type="domain" description="CheB-type methylesterase" evidence="9">
    <location>
        <begin position="159"/>
        <end position="351"/>
    </location>
</feature>
<evidence type="ECO:0000313" key="10">
    <source>
        <dbReference type="EMBL" id="ASD62450.1"/>
    </source>
</evidence>
<evidence type="ECO:0000256" key="7">
    <source>
        <dbReference type="PROSITE-ProRule" id="PRU00169"/>
    </source>
</evidence>
<evidence type="ECO:0000256" key="2">
    <source>
        <dbReference type="ARBA" id="ARBA00022500"/>
    </source>
</evidence>
<keyword evidence="2 5" id="KW-0145">Chemotaxis</keyword>
<feature type="modified residue" description="4-aspartylphosphate" evidence="5 7">
    <location>
        <position position="57"/>
    </location>
</feature>
<comment type="subcellular location">
    <subcellularLocation>
        <location evidence="5">Cytoplasm</location>
    </subcellularLocation>
</comment>
<evidence type="ECO:0000256" key="3">
    <source>
        <dbReference type="ARBA" id="ARBA00022801"/>
    </source>
</evidence>
<dbReference type="HAMAP" id="MF_00099">
    <property type="entry name" value="CheB_chemtxs"/>
    <property type="match status" value="1"/>
</dbReference>
<dbReference type="GO" id="GO:0050568">
    <property type="term" value="F:protein-glutamine glutaminase activity"/>
    <property type="evidence" value="ECO:0007669"/>
    <property type="project" value="UniProtKB-UniRule"/>
</dbReference>
<dbReference type="NCBIfam" id="NF001965">
    <property type="entry name" value="PRK00742.1"/>
    <property type="match status" value="1"/>
</dbReference>
<comment type="domain">
    <text evidence="5">Contains a C-terminal catalytic domain, and an N-terminal region which modulates catalytic activity.</text>
</comment>
<dbReference type="GO" id="GO:0008984">
    <property type="term" value="F:protein-glutamate methylesterase activity"/>
    <property type="evidence" value="ECO:0007669"/>
    <property type="project" value="UniProtKB-UniRule"/>
</dbReference>
<keyword evidence="3 5" id="KW-0378">Hydrolase</keyword>
<dbReference type="Gene3D" id="3.40.50.180">
    <property type="entry name" value="Methylesterase CheB, C-terminal domain"/>
    <property type="match status" value="1"/>
</dbReference>
<feature type="domain" description="Response regulatory" evidence="8">
    <location>
        <begin position="6"/>
        <end position="123"/>
    </location>
</feature>
<dbReference type="InterPro" id="IPR008248">
    <property type="entry name" value="CheB-like"/>
</dbReference>
<dbReference type="OrthoDB" id="5291131at2"/>
<accession>A0A1Z3N4P8</accession>
<protein>
    <recommendedName>
        <fullName evidence="5">Protein-glutamate methylesterase/protein-glutamine glutaminase</fullName>
        <ecNumber evidence="5">3.1.1.61</ecNumber>
        <ecNumber evidence="5">3.5.1.44</ecNumber>
    </recommendedName>
</protein>
<dbReference type="EMBL" id="CP020946">
    <property type="protein sequence ID" value="ASD62450.1"/>
    <property type="molecule type" value="Genomic_DNA"/>
</dbReference>
<evidence type="ECO:0000313" key="11">
    <source>
        <dbReference type="Proteomes" id="UP000197003"/>
    </source>
</evidence>
<dbReference type="Gene3D" id="3.40.50.2300">
    <property type="match status" value="1"/>
</dbReference>
<dbReference type="GO" id="GO:0006935">
    <property type="term" value="P:chemotaxis"/>
    <property type="evidence" value="ECO:0007669"/>
    <property type="project" value="UniProtKB-UniRule"/>
</dbReference>
<comment type="function">
    <text evidence="5">Involved in chemotaxis. Part of a chemotaxis signal transduction system that modulates chemotaxis in response to various stimuli. Catalyzes the demethylation of specific methylglutamate residues introduced into the chemoreceptors (methyl-accepting chemotaxis proteins or MCP) by CheR. Also mediates the irreversible deamidation of specific glutamine residues to glutamic acid.</text>
</comment>
<dbReference type="SUPFAM" id="SSF52738">
    <property type="entry name" value="Methylesterase CheB, C-terminal domain"/>
    <property type="match status" value="1"/>
</dbReference>
<organism evidence="10 11">
    <name type="scientific">Bdellovibrio bacteriovorus</name>
    <dbReference type="NCBI Taxonomy" id="959"/>
    <lineage>
        <taxon>Bacteria</taxon>
        <taxon>Pseudomonadati</taxon>
        <taxon>Bdellovibrionota</taxon>
        <taxon>Bdellovibrionia</taxon>
        <taxon>Bdellovibrionales</taxon>
        <taxon>Pseudobdellovibrionaceae</taxon>
        <taxon>Bdellovibrio</taxon>
    </lineage>
</organism>
<sequence length="354" mass="37864">MAQKIRVLIVDDSAVIRKLLEKIFSSCADIEVVGTASDPYIARDKLVALKPDVMTLDVEMPRMDGISFLEKVMQHFPTRTIIFSSLAKTGSETYLRALEAGAIEIMEKPSIDVSQSLETLSAAIIEKVKAVAKARINPIKAVIPNPGAPVQKVASTSLARTTHQLLAVASSTGGTEALKVFLSGMPADIPGTLVVQHMPPGFTKSFAENLDKMFPFEVKEAQEGDQVVPGRVLIAPGNYHMEITRSGAFYYVKLHQGPALHSVRPAADYLMKSVAKYVGKNAMGVVLTGMGKDGAEGLLEMKNAGAYTVAQNEETCVVYGMPAAAVALGAADKVLPLDRIAGDLLKQLQTRNAA</sequence>
<dbReference type="CDD" id="cd16432">
    <property type="entry name" value="CheB_Rec"/>
    <property type="match status" value="1"/>
</dbReference>
<reference evidence="10 11" key="1">
    <citation type="submission" date="2017-04" db="EMBL/GenBank/DDBJ databases">
        <title>Whole genome sequence of Bdellovibrio bacteriovorus strain SSB218315.</title>
        <authorList>
            <person name="Oyedara O."/>
            <person name="Rodriguez-Perez M.A."/>
        </authorList>
    </citation>
    <scope>NUCLEOTIDE SEQUENCE [LARGE SCALE GENOMIC DNA]</scope>
    <source>
        <strain evidence="10 11">SSB218315</strain>
    </source>
</reference>
<dbReference type="Pfam" id="PF00072">
    <property type="entry name" value="Response_reg"/>
    <property type="match status" value="1"/>
</dbReference>
<dbReference type="PANTHER" id="PTHR42872">
    <property type="entry name" value="PROTEIN-GLUTAMATE METHYLESTERASE/PROTEIN-GLUTAMINE GLUTAMINASE"/>
    <property type="match status" value="1"/>
</dbReference>
<name>A0A1Z3N4P8_BDEBC</name>
<dbReference type="EC" id="3.5.1.44" evidence="5"/>
<dbReference type="SMART" id="SM00448">
    <property type="entry name" value="REC"/>
    <property type="match status" value="1"/>
</dbReference>
<evidence type="ECO:0000256" key="4">
    <source>
        <dbReference type="ARBA" id="ARBA00048267"/>
    </source>
</evidence>
<proteinExistence type="inferred from homology"/>
<gene>
    <name evidence="5" type="primary">cheB</name>
    <name evidence="10" type="ORF">B9G79_02155</name>
</gene>
<comment type="catalytic activity">
    <reaction evidence="4 5">
        <text>[protein]-L-glutamate 5-O-methyl ester + H2O = L-glutamyl-[protein] + methanol + H(+)</text>
        <dbReference type="Rhea" id="RHEA:23236"/>
        <dbReference type="Rhea" id="RHEA-COMP:10208"/>
        <dbReference type="Rhea" id="RHEA-COMP:10311"/>
        <dbReference type="ChEBI" id="CHEBI:15377"/>
        <dbReference type="ChEBI" id="CHEBI:15378"/>
        <dbReference type="ChEBI" id="CHEBI:17790"/>
        <dbReference type="ChEBI" id="CHEBI:29973"/>
        <dbReference type="ChEBI" id="CHEBI:82795"/>
        <dbReference type="EC" id="3.1.1.61"/>
    </reaction>
</comment>
<comment type="PTM">
    <text evidence="5">Phosphorylated by CheA. Phosphorylation of the N-terminal regulatory domain activates the methylesterase activity.</text>
</comment>
<dbReference type="RefSeq" id="WP_088564089.1">
    <property type="nucleotide sequence ID" value="NZ_CP020946.1"/>
</dbReference>
<evidence type="ECO:0000259" key="8">
    <source>
        <dbReference type="PROSITE" id="PS50110"/>
    </source>
</evidence>
<dbReference type="PIRSF" id="PIRSF000876">
    <property type="entry name" value="RR_chemtxs_CheB"/>
    <property type="match status" value="1"/>
</dbReference>
<comment type="catalytic activity">
    <reaction evidence="5">
        <text>L-glutaminyl-[protein] + H2O = L-glutamyl-[protein] + NH4(+)</text>
        <dbReference type="Rhea" id="RHEA:16441"/>
        <dbReference type="Rhea" id="RHEA-COMP:10207"/>
        <dbReference type="Rhea" id="RHEA-COMP:10208"/>
        <dbReference type="ChEBI" id="CHEBI:15377"/>
        <dbReference type="ChEBI" id="CHEBI:28938"/>
        <dbReference type="ChEBI" id="CHEBI:29973"/>
        <dbReference type="ChEBI" id="CHEBI:30011"/>
        <dbReference type="EC" id="3.5.1.44"/>
    </reaction>
</comment>
<dbReference type="Proteomes" id="UP000197003">
    <property type="component" value="Chromosome"/>
</dbReference>
<dbReference type="PANTHER" id="PTHR42872:SF6">
    <property type="entry name" value="PROTEIN-GLUTAMATE METHYLESTERASE_PROTEIN-GLUTAMINE GLUTAMINASE"/>
    <property type="match status" value="1"/>
</dbReference>
<dbReference type="PROSITE" id="PS50122">
    <property type="entry name" value="CHEB"/>
    <property type="match status" value="1"/>
</dbReference>
<feature type="active site" evidence="5 6">
    <location>
        <position position="171"/>
    </location>
</feature>
<dbReference type="GO" id="GO:0005737">
    <property type="term" value="C:cytoplasm"/>
    <property type="evidence" value="ECO:0007669"/>
    <property type="project" value="UniProtKB-SubCell"/>
</dbReference>
<dbReference type="GO" id="GO:0000156">
    <property type="term" value="F:phosphorelay response regulator activity"/>
    <property type="evidence" value="ECO:0007669"/>
    <property type="project" value="InterPro"/>
</dbReference>
<dbReference type="PROSITE" id="PS50110">
    <property type="entry name" value="RESPONSE_REGULATORY"/>
    <property type="match status" value="1"/>
</dbReference>
<evidence type="ECO:0000256" key="1">
    <source>
        <dbReference type="ARBA" id="ARBA00022490"/>
    </source>
</evidence>
<dbReference type="InterPro" id="IPR035909">
    <property type="entry name" value="CheB_C"/>
</dbReference>
<dbReference type="InterPro" id="IPR000673">
    <property type="entry name" value="Sig_transdc_resp-reg_Me-estase"/>
</dbReference>
<dbReference type="Pfam" id="PF01339">
    <property type="entry name" value="CheB_methylest"/>
    <property type="match status" value="1"/>
</dbReference>
<comment type="similarity">
    <text evidence="5">Belongs to the CheB family.</text>
</comment>
<dbReference type="SUPFAM" id="SSF52172">
    <property type="entry name" value="CheY-like"/>
    <property type="match status" value="1"/>
</dbReference>
<keyword evidence="5 7" id="KW-0597">Phosphoprotein</keyword>
<feature type="active site" evidence="5 6">
    <location>
        <position position="197"/>
    </location>
</feature>
<dbReference type="NCBIfam" id="NF009206">
    <property type="entry name" value="PRK12555.1"/>
    <property type="match status" value="1"/>
</dbReference>
<dbReference type="CDD" id="cd17541">
    <property type="entry name" value="REC_CheB-like"/>
    <property type="match status" value="1"/>
</dbReference>
<feature type="active site" evidence="5 6">
    <location>
        <position position="293"/>
    </location>
</feature>
<dbReference type="AlphaFoldDB" id="A0A1Z3N4P8"/>
<dbReference type="InterPro" id="IPR011006">
    <property type="entry name" value="CheY-like_superfamily"/>
</dbReference>
<evidence type="ECO:0000256" key="5">
    <source>
        <dbReference type="HAMAP-Rule" id="MF_00099"/>
    </source>
</evidence>
<dbReference type="InterPro" id="IPR001789">
    <property type="entry name" value="Sig_transdc_resp-reg_receiver"/>
</dbReference>